<evidence type="ECO:0000313" key="2">
    <source>
        <dbReference type="Proteomes" id="UP001194468"/>
    </source>
</evidence>
<gene>
    <name evidence="1" type="ORF">L210DRAFT_2288781</name>
</gene>
<name>A0AAD4BDC1_BOLED</name>
<accession>A0AAD4BDC1</accession>
<dbReference type="EMBL" id="WHUW01000165">
    <property type="protein sequence ID" value="KAF8419982.1"/>
    <property type="molecule type" value="Genomic_DNA"/>
</dbReference>
<protein>
    <submittedName>
        <fullName evidence="1">Uncharacterized protein</fullName>
    </submittedName>
</protein>
<comment type="caution">
    <text evidence="1">The sequence shown here is derived from an EMBL/GenBank/DDBJ whole genome shotgun (WGS) entry which is preliminary data.</text>
</comment>
<evidence type="ECO:0000313" key="1">
    <source>
        <dbReference type="EMBL" id="KAF8419982.1"/>
    </source>
</evidence>
<organism evidence="1 2">
    <name type="scientific">Boletus edulis BED1</name>
    <dbReference type="NCBI Taxonomy" id="1328754"/>
    <lineage>
        <taxon>Eukaryota</taxon>
        <taxon>Fungi</taxon>
        <taxon>Dikarya</taxon>
        <taxon>Basidiomycota</taxon>
        <taxon>Agaricomycotina</taxon>
        <taxon>Agaricomycetes</taxon>
        <taxon>Agaricomycetidae</taxon>
        <taxon>Boletales</taxon>
        <taxon>Boletineae</taxon>
        <taxon>Boletaceae</taxon>
        <taxon>Boletoideae</taxon>
        <taxon>Boletus</taxon>
    </lineage>
</organism>
<keyword evidence="2" id="KW-1185">Reference proteome</keyword>
<reference evidence="1" key="2">
    <citation type="journal article" date="2020" name="Nat. Commun.">
        <title>Large-scale genome sequencing of mycorrhizal fungi provides insights into the early evolution of symbiotic traits.</title>
        <authorList>
            <person name="Miyauchi S."/>
            <person name="Kiss E."/>
            <person name="Kuo A."/>
            <person name="Drula E."/>
            <person name="Kohler A."/>
            <person name="Sanchez-Garcia M."/>
            <person name="Morin E."/>
            <person name="Andreopoulos B."/>
            <person name="Barry K.W."/>
            <person name="Bonito G."/>
            <person name="Buee M."/>
            <person name="Carver A."/>
            <person name="Chen C."/>
            <person name="Cichocki N."/>
            <person name="Clum A."/>
            <person name="Culley D."/>
            <person name="Crous P.W."/>
            <person name="Fauchery L."/>
            <person name="Girlanda M."/>
            <person name="Hayes R.D."/>
            <person name="Keri Z."/>
            <person name="LaButti K."/>
            <person name="Lipzen A."/>
            <person name="Lombard V."/>
            <person name="Magnuson J."/>
            <person name="Maillard F."/>
            <person name="Murat C."/>
            <person name="Nolan M."/>
            <person name="Ohm R.A."/>
            <person name="Pangilinan J."/>
            <person name="Pereira M.F."/>
            <person name="Perotto S."/>
            <person name="Peter M."/>
            <person name="Pfister S."/>
            <person name="Riley R."/>
            <person name="Sitrit Y."/>
            <person name="Stielow J.B."/>
            <person name="Szollosi G."/>
            <person name="Zifcakova L."/>
            <person name="Stursova M."/>
            <person name="Spatafora J.W."/>
            <person name="Tedersoo L."/>
            <person name="Vaario L.M."/>
            <person name="Yamada A."/>
            <person name="Yan M."/>
            <person name="Wang P."/>
            <person name="Xu J."/>
            <person name="Bruns T."/>
            <person name="Baldrian P."/>
            <person name="Vilgalys R."/>
            <person name="Dunand C."/>
            <person name="Henrissat B."/>
            <person name="Grigoriev I.V."/>
            <person name="Hibbett D."/>
            <person name="Nagy L.G."/>
            <person name="Martin F.M."/>
        </authorList>
    </citation>
    <scope>NUCLEOTIDE SEQUENCE</scope>
    <source>
        <strain evidence="1">BED1</strain>
    </source>
</reference>
<proteinExistence type="predicted"/>
<dbReference type="AlphaFoldDB" id="A0AAD4BDC1"/>
<dbReference type="Proteomes" id="UP001194468">
    <property type="component" value="Unassembled WGS sequence"/>
</dbReference>
<reference evidence="1" key="1">
    <citation type="submission" date="2019-10" db="EMBL/GenBank/DDBJ databases">
        <authorList>
            <consortium name="DOE Joint Genome Institute"/>
            <person name="Kuo A."/>
            <person name="Miyauchi S."/>
            <person name="Kiss E."/>
            <person name="Drula E."/>
            <person name="Kohler A."/>
            <person name="Sanchez-Garcia M."/>
            <person name="Andreopoulos B."/>
            <person name="Barry K.W."/>
            <person name="Bonito G."/>
            <person name="Buee M."/>
            <person name="Carver A."/>
            <person name="Chen C."/>
            <person name="Cichocki N."/>
            <person name="Clum A."/>
            <person name="Culley D."/>
            <person name="Crous P.W."/>
            <person name="Fauchery L."/>
            <person name="Girlanda M."/>
            <person name="Hayes R."/>
            <person name="Keri Z."/>
            <person name="LaButti K."/>
            <person name="Lipzen A."/>
            <person name="Lombard V."/>
            <person name="Magnuson J."/>
            <person name="Maillard F."/>
            <person name="Morin E."/>
            <person name="Murat C."/>
            <person name="Nolan M."/>
            <person name="Ohm R."/>
            <person name="Pangilinan J."/>
            <person name="Pereira M."/>
            <person name="Perotto S."/>
            <person name="Peter M."/>
            <person name="Riley R."/>
            <person name="Sitrit Y."/>
            <person name="Stielow B."/>
            <person name="Szollosi G."/>
            <person name="Zifcakova L."/>
            <person name="Stursova M."/>
            <person name="Spatafora J.W."/>
            <person name="Tedersoo L."/>
            <person name="Vaario L.-M."/>
            <person name="Yamada A."/>
            <person name="Yan M."/>
            <person name="Wang P."/>
            <person name="Xu J."/>
            <person name="Bruns T."/>
            <person name="Baldrian P."/>
            <person name="Vilgalys R."/>
            <person name="Henrissat B."/>
            <person name="Grigoriev I.V."/>
            <person name="Hibbett D."/>
            <person name="Nagy L.G."/>
            <person name="Martin F.M."/>
        </authorList>
    </citation>
    <scope>NUCLEOTIDE SEQUENCE</scope>
    <source>
        <strain evidence="1">BED1</strain>
    </source>
</reference>
<sequence>MFAIPIGRIYTNVGVFVVTLAGWHPLIWFRKTLLDTLLTRESLKAEMVDTYDVNAGTGPLRWAPISTDSSQAASTVQSSSIQLKVQQTVQETCDRSSTEVDGKVVPLAV</sequence>